<organism evidence="3 4">
    <name type="scientific">Vulcanimicrobium alpinum</name>
    <dbReference type="NCBI Taxonomy" id="3016050"/>
    <lineage>
        <taxon>Bacteria</taxon>
        <taxon>Bacillati</taxon>
        <taxon>Vulcanimicrobiota</taxon>
        <taxon>Vulcanimicrobiia</taxon>
        <taxon>Vulcanimicrobiales</taxon>
        <taxon>Vulcanimicrobiaceae</taxon>
        <taxon>Vulcanimicrobium</taxon>
    </lineage>
</organism>
<protein>
    <submittedName>
        <fullName evidence="3">Uncharacterized protein</fullName>
    </submittedName>
</protein>
<keyword evidence="2" id="KW-0472">Membrane</keyword>
<dbReference type="Proteomes" id="UP001317532">
    <property type="component" value="Chromosome"/>
</dbReference>
<name>A0AAN2CAZ8_UNVUL</name>
<keyword evidence="2" id="KW-0812">Transmembrane</keyword>
<gene>
    <name evidence="3" type="ORF">WPS_34510</name>
</gene>
<evidence type="ECO:0000313" key="3">
    <source>
        <dbReference type="EMBL" id="BDE08175.1"/>
    </source>
</evidence>
<feature type="transmembrane region" description="Helical" evidence="2">
    <location>
        <begin position="37"/>
        <end position="56"/>
    </location>
</feature>
<keyword evidence="2" id="KW-1133">Transmembrane helix</keyword>
<accession>A0AAN2CAZ8</accession>
<feature type="region of interest" description="Disordered" evidence="1">
    <location>
        <begin position="60"/>
        <end position="85"/>
    </location>
</feature>
<keyword evidence="4" id="KW-1185">Reference proteome</keyword>
<sequence>MIDRQTLGNIVPLAAVVIALAEWLLDHTYPRYASPWFWLALIATIGLLVLVQVLRFTGAPKRPPAKPDYSATSIIRRRVDPDDQG</sequence>
<dbReference type="EMBL" id="AP025523">
    <property type="protein sequence ID" value="BDE08175.1"/>
    <property type="molecule type" value="Genomic_DNA"/>
</dbReference>
<reference evidence="3 4" key="1">
    <citation type="journal article" date="2022" name="ISME Commun">
        <title>Vulcanimicrobium alpinus gen. nov. sp. nov., the first cultivated representative of the candidate phylum 'Eremiobacterota', is a metabolically versatile aerobic anoxygenic phototroph.</title>
        <authorList>
            <person name="Yabe S."/>
            <person name="Muto K."/>
            <person name="Abe K."/>
            <person name="Yokota A."/>
            <person name="Staudigel H."/>
            <person name="Tebo B.M."/>
        </authorList>
    </citation>
    <scope>NUCLEOTIDE SEQUENCE [LARGE SCALE GENOMIC DNA]</scope>
    <source>
        <strain evidence="3 4">WC8-2</strain>
    </source>
</reference>
<evidence type="ECO:0000256" key="1">
    <source>
        <dbReference type="SAM" id="MobiDB-lite"/>
    </source>
</evidence>
<dbReference type="AlphaFoldDB" id="A0AAN2CAZ8"/>
<evidence type="ECO:0000256" key="2">
    <source>
        <dbReference type="SAM" id="Phobius"/>
    </source>
</evidence>
<dbReference type="KEGG" id="vab:WPS_34510"/>
<proteinExistence type="predicted"/>
<dbReference type="RefSeq" id="WP_317995721.1">
    <property type="nucleotide sequence ID" value="NZ_AP025523.1"/>
</dbReference>
<evidence type="ECO:0000313" key="4">
    <source>
        <dbReference type="Proteomes" id="UP001317532"/>
    </source>
</evidence>
<feature type="transmembrane region" description="Helical" evidence="2">
    <location>
        <begin position="7"/>
        <end position="25"/>
    </location>
</feature>